<dbReference type="InterPro" id="IPR013328">
    <property type="entry name" value="6PGD_dom2"/>
</dbReference>
<dbReference type="Gene3D" id="1.10.1040.10">
    <property type="entry name" value="N-(1-d-carboxylethyl)-l-norvaline Dehydrogenase, domain 2"/>
    <property type="match status" value="1"/>
</dbReference>
<sequence>MNTSQARVGLIGIGSMGWPMAARLVQAGFAVTVFDAVPGQAAKFAKEVGGQAAATCAELAGQADIIFTMLPTSAIVEQVLGGEQGVLAGLRPGSVVVDMSSGVPAHTQRLAQAVAAAGGEMVDAPVSGGVPRARTGELAIMFGGPAETLERVRPALSSMGTSITPVGAVGSAHAMKALNNLVSAGGFLIGVEAMLIGQQFGLDPNVIVDVLNASTGMNNSTQKKFKQFVLSRQFNSGFGLDLMVKDLGIALGIATDTGTPTPFASLCRELWASAGKTLGQGQDHTAVARLSEQLAGVELGKRKD</sequence>
<proteinExistence type="predicted"/>
<dbReference type="EMBL" id="CP054569">
    <property type="protein sequence ID" value="QKQ50825.1"/>
    <property type="molecule type" value="Genomic_DNA"/>
</dbReference>
<evidence type="ECO:0000256" key="3">
    <source>
        <dbReference type="PIRSR" id="PIRSR000103-1"/>
    </source>
</evidence>
<dbReference type="AlphaFoldDB" id="A0A427WVW7"/>
<dbReference type="Proteomes" id="UP001446337">
    <property type="component" value="Chromosome"/>
</dbReference>
<dbReference type="EC" id="1.1.-.-" evidence="7"/>
<dbReference type="InterPro" id="IPR029154">
    <property type="entry name" value="HIBADH-like_NADP-bd"/>
</dbReference>
<evidence type="ECO:0000313" key="6">
    <source>
        <dbReference type="EMBL" id="QKQ50825.1"/>
    </source>
</evidence>
<dbReference type="PANTHER" id="PTHR22981">
    <property type="entry name" value="3-HYDROXYISOBUTYRATE DEHYDROGENASE-RELATED"/>
    <property type="match status" value="1"/>
</dbReference>
<keyword evidence="9" id="KW-1185">Reference proteome</keyword>
<dbReference type="PANTHER" id="PTHR22981:SF7">
    <property type="entry name" value="3-HYDROXYISOBUTYRATE DEHYDROGENASE, MITOCHONDRIAL"/>
    <property type="match status" value="1"/>
</dbReference>
<dbReference type="SUPFAM" id="SSF51735">
    <property type="entry name" value="NAD(P)-binding Rossmann-fold domains"/>
    <property type="match status" value="1"/>
</dbReference>
<organism evidence="6 8">
    <name type="scientific">Achromobacter denitrificans</name>
    <name type="common">Alcaligenes denitrificans</name>
    <dbReference type="NCBI Taxonomy" id="32002"/>
    <lineage>
        <taxon>Bacteria</taxon>
        <taxon>Pseudomonadati</taxon>
        <taxon>Pseudomonadota</taxon>
        <taxon>Betaproteobacteria</taxon>
        <taxon>Burkholderiales</taxon>
        <taxon>Alcaligenaceae</taxon>
        <taxon>Achromobacter</taxon>
    </lineage>
</organism>
<dbReference type="STRING" id="32002.BVK87_03450"/>
<gene>
    <name evidence="7" type="ORF">AAIK43_24750</name>
    <name evidence="6" type="ORF">FOC81_30540</name>
</gene>
<dbReference type="SUPFAM" id="SSF48179">
    <property type="entry name" value="6-phosphogluconate dehydrogenase C-terminal domain-like"/>
    <property type="match status" value="1"/>
</dbReference>
<evidence type="ECO:0000313" key="8">
    <source>
        <dbReference type="Proteomes" id="UP000509782"/>
    </source>
</evidence>
<dbReference type="InterPro" id="IPR008927">
    <property type="entry name" value="6-PGluconate_DH-like_C_sf"/>
</dbReference>
<dbReference type="EMBL" id="CP154792">
    <property type="protein sequence ID" value="XAN14577.1"/>
    <property type="molecule type" value="Genomic_DNA"/>
</dbReference>
<dbReference type="OrthoDB" id="9777604at2"/>
<dbReference type="RefSeq" id="WP_062683702.1">
    <property type="nucleotide sequence ID" value="NZ_BLWG01000423.1"/>
</dbReference>
<evidence type="ECO:0000256" key="1">
    <source>
        <dbReference type="ARBA" id="ARBA00023002"/>
    </source>
</evidence>
<dbReference type="GO" id="GO:0016616">
    <property type="term" value="F:oxidoreductase activity, acting on the CH-OH group of donors, NAD or NADP as acceptor"/>
    <property type="evidence" value="ECO:0007669"/>
    <property type="project" value="TreeGrafter"/>
</dbReference>
<dbReference type="InterPro" id="IPR006115">
    <property type="entry name" value="6PGDH_NADP-bd"/>
</dbReference>
<feature type="active site" evidence="3">
    <location>
        <position position="176"/>
    </location>
</feature>
<evidence type="ECO:0000256" key="2">
    <source>
        <dbReference type="ARBA" id="ARBA00023027"/>
    </source>
</evidence>
<accession>A0A427WVW7</accession>
<dbReference type="Gene3D" id="3.40.50.720">
    <property type="entry name" value="NAD(P)-binding Rossmann-like Domain"/>
    <property type="match status" value="1"/>
</dbReference>
<keyword evidence="2" id="KW-0520">NAD</keyword>
<reference evidence="7 9" key="2">
    <citation type="submission" date="2024-05" db="EMBL/GenBank/DDBJ databases">
        <title>Achromobacter denitrificans. BP1, complete genome.</title>
        <authorList>
            <person name="Zhang B."/>
        </authorList>
    </citation>
    <scope>NUCLEOTIDE SEQUENCE [LARGE SCALE GENOMIC DNA]</scope>
    <source>
        <strain evidence="7 9">BP1</strain>
    </source>
</reference>
<dbReference type="InterPro" id="IPR036291">
    <property type="entry name" value="NAD(P)-bd_dom_sf"/>
</dbReference>
<dbReference type="Proteomes" id="UP000509782">
    <property type="component" value="Chromosome"/>
</dbReference>
<evidence type="ECO:0000259" key="5">
    <source>
        <dbReference type="Pfam" id="PF14833"/>
    </source>
</evidence>
<reference evidence="6 8" key="1">
    <citation type="submission" date="2020-05" db="EMBL/GenBank/DDBJ databases">
        <title>FDA dAtabase for Regulatory Grade micrObial Sequences (FDA-ARGOS): Supporting development and validation of Infectious Disease Dx tests.</title>
        <authorList>
            <person name="Sproer C."/>
            <person name="Gronow S."/>
            <person name="Severitt S."/>
            <person name="Schroder I."/>
            <person name="Tallon L."/>
            <person name="Sadzewicz L."/>
            <person name="Zhao X."/>
            <person name="Vavikolanu K."/>
            <person name="Mehta A."/>
            <person name="Aluvathingal J."/>
            <person name="Nadendla S."/>
            <person name="Myers T."/>
            <person name="Yan Y."/>
            <person name="Sichtig H."/>
        </authorList>
    </citation>
    <scope>NUCLEOTIDE SEQUENCE [LARGE SCALE GENOMIC DNA]</scope>
    <source>
        <strain evidence="6 8">FDAARGOS_787</strain>
    </source>
</reference>
<evidence type="ECO:0000259" key="4">
    <source>
        <dbReference type="Pfam" id="PF03446"/>
    </source>
</evidence>
<keyword evidence="1 7" id="KW-0560">Oxidoreductase</keyword>
<feature type="domain" description="6-phosphogluconate dehydrogenase NADP-binding" evidence="4">
    <location>
        <begin position="7"/>
        <end position="167"/>
    </location>
</feature>
<evidence type="ECO:0000313" key="9">
    <source>
        <dbReference type="Proteomes" id="UP001446337"/>
    </source>
</evidence>
<feature type="domain" description="3-hydroxyisobutyrate dehydrogenase-like NAD-binding" evidence="5">
    <location>
        <begin position="170"/>
        <end position="290"/>
    </location>
</feature>
<dbReference type="InterPro" id="IPR015815">
    <property type="entry name" value="HIBADH-related"/>
</dbReference>
<dbReference type="GO" id="GO:0051287">
    <property type="term" value="F:NAD binding"/>
    <property type="evidence" value="ECO:0007669"/>
    <property type="project" value="InterPro"/>
</dbReference>
<dbReference type="GO" id="GO:0050661">
    <property type="term" value="F:NADP binding"/>
    <property type="evidence" value="ECO:0007669"/>
    <property type="project" value="InterPro"/>
</dbReference>
<name>A0A427WVW7_ACHDE</name>
<protein>
    <submittedName>
        <fullName evidence="6">NAD(P)-dependent oxidoreductase</fullName>
        <ecNumber evidence="7">1.1.-.-</ecNumber>
    </submittedName>
</protein>
<dbReference type="Pfam" id="PF14833">
    <property type="entry name" value="NAD_binding_11"/>
    <property type="match status" value="1"/>
</dbReference>
<evidence type="ECO:0000313" key="7">
    <source>
        <dbReference type="EMBL" id="XAN14577.1"/>
    </source>
</evidence>
<dbReference type="Pfam" id="PF03446">
    <property type="entry name" value="NAD_binding_2"/>
    <property type="match status" value="1"/>
</dbReference>
<dbReference type="GeneID" id="92843735"/>
<dbReference type="PIRSF" id="PIRSF000103">
    <property type="entry name" value="HIBADH"/>
    <property type="match status" value="1"/>
</dbReference>